<gene>
    <name evidence="1" type="ORF">LTRI10_LOCUS40447</name>
</gene>
<reference evidence="1 2" key="1">
    <citation type="submission" date="2024-04" db="EMBL/GenBank/DDBJ databases">
        <authorList>
            <person name="Fracassetti M."/>
        </authorList>
    </citation>
    <scope>NUCLEOTIDE SEQUENCE [LARGE SCALE GENOMIC DNA]</scope>
</reference>
<dbReference type="EMBL" id="OZ034820">
    <property type="protein sequence ID" value="CAL1400310.1"/>
    <property type="molecule type" value="Genomic_DNA"/>
</dbReference>
<protein>
    <submittedName>
        <fullName evidence="1">Uncharacterized protein</fullName>
    </submittedName>
</protein>
<dbReference type="Proteomes" id="UP001497516">
    <property type="component" value="Chromosome 7"/>
</dbReference>
<dbReference type="AlphaFoldDB" id="A0AAV2FS80"/>
<keyword evidence="2" id="KW-1185">Reference proteome</keyword>
<evidence type="ECO:0000313" key="2">
    <source>
        <dbReference type="Proteomes" id="UP001497516"/>
    </source>
</evidence>
<evidence type="ECO:0000313" key="1">
    <source>
        <dbReference type="EMBL" id="CAL1400310.1"/>
    </source>
</evidence>
<organism evidence="1 2">
    <name type="scientific">Linum trigynum</name>
    <dbReference type="NCBI Taxonomy" id="586398"/>
    <lineage>
        <taxon>Eukaryota</taxon>
        <taxon>Viridiplantae</taxon>
        <taxon>Streptophyta</taxon>
        <taxon>Embryophyta</taxon>
        <taxon>Tracheophyta</taxon>
        <taxon>Spermatophyta</taxon>
        <taxon>Magnoliopsida</taxon>
        <taxon>eudicotyledons</taxon>
        <taxon>Gunneridae</taxon>
        <taxon>Pentapetalae</taxon>
        <taxon>rosids</taxon>
        <taxon>fabids</taxon>
        <taxon>Malpighiales</taxon>
        <taxon>Linaceae</taxon>
        <taxon>Linum</taxon>
    </lineage>
</organism>
<proteinExistence type="predicted"/>
<accession>A0AAV2FS80</accession>
<sequence>MRLGIPSVYYSFPFILTRICGFRSIGLIEGRTIIIETSSLTETSMEVILSPRWFYLSISFLCPLLSKPVFSSLIHGFCLMPLRTIMDFVVDYHHELRSDVTGFR</sequence>
<name>A0AAV2FS80_9ROSI</name>